<dbReference type="GeneID" id="5038729"/>
<dbReference type="Proteomes" id="UP000000600">
    <property type="component" value="Unassembled WGS sequence"/>
</dbReference>
<evidence type="ECO:0000313" key="2">
    <source>
        <dbReference type="Proteomes" id="UP000000600"/>
    </source>
</evidence>
<keyword evidence="2" id="KW-1185">Reference proteome</keyword>
<protein>
    <recommendedName>
        <fullName evidence="3">Jacalin-type lectin domain-containing protein</fullName>
    </recommendedName>
</protein>
<evidence type="ECO:0008006" key="3">
    <source>
        <dbReference type="Google" id="ProtNLM"/>
    </source>
</evidence>
<dbReference type="HOGENOM" id="CLU_2517444_0_0_1"/>
<accession>A0DR65</accession>
<proteinExistence type="predicted"/>
<organism evidence="1 2">
    <name type="scientific">Paramecium tetraurelia</name>
    <dbReference type="NCBI Taxonomy" id="5888"/>
    <lineage>
        <taxon>Eukaryota</taxon>
        <taxon>Sar</taxon>
        <taxon>Alveolata</taxon>
        <taxon>Ciliophora</taxon>
        <taxon>Intramacronucleata</taxon>
        <taxon>Oligohymenophorea</taxon>
        <taxon>Peniculida</taxon>
        <taxon>Parameciidae</taxon>
        <taxon>Paramecium</taxon>
    </lineage>
</organism>
<sequence length="85" mass="9723">MAKKLVDGQIIIELVAIKTLKKIGGGHYNEQGKKDVRWTDMCESLPIKHPQTIFCGEYQRGEKIGLLGIYGIIKNWKYSDNEVWS</sequence>
<dbReference type="KEGG" id="ptm:GSPATT00019249001"/>
<dbReference type="EMBL" id="CT868541">
    <property type="protein sequence ID" value="CAK85532.1"/>
    <property type="molecule type" value="Genomic_DNA"/>
</dbReference>
<dbReference type="RefSeq" id="XP_001452929.1">
    <property type="nucleotide sequence ID" value="XM_001452892.1"/>
</dbReference>
<name>A0DR65_PARTE</name>
<dbReference type="AlphaFoldDB" id="A0DR65"/>
<evidence type="ECO:0000313" key="1">
    <source>
        <dbReference type="EMBL" id="CAK85532.1"/>
    </source>
</evidence>
<gene>
    <name evidence="1" type="ORF">GSPATT00019249001</name>
</gene>
<reference evidence="1 2" key="1">
    <citation type="journal article" date="2006" name="Nature">
        <title>Global trends of whole-genome duplications revealed by the ciliate Paramecium tetraurelia.</title>
        <authorList>
            <consortium name="Genoscope"/>
            <person name="Aury J.-M."/>
            <person name="Jaillon O."/>
            <person name="Duret L."/>
            <person name="Noel B."/>
            <person name="Jubin C."/>
            <person name="Porcel B.M."/>
            <person name="Segurens B."/>
            <person name="Daubin V."/>
            <person name="Anthouard V."/>
            <person name="Aiach N."/>
            <person name="Arnaiz O."/>
            <person name="Billaut A."/>
            <person name="Beisson J."/>
            <person name="Blanc I."/>
            <person name="Bouhouche K."/>
            <person name="Camara F."/>
            <person name="Duharcourt S."/>
            <person name="Guigo R."/>
            <person name="Gogendeau D."/>
            <person name="Katinka M."/>
            <person name="Keller A.-M."/>
            <person name="Kissmehl R."/>
            <person name="Klotz C."/>
            <person name="Koll F."/>
            <person name="Le Moue A."/>
            <person name="Lepere C."/>
            <person name="Malinsky S."/>
            <person name="Nowacki M."/>
            <person name="Nowak J.K."/>
            <person name="Plattner H."/>
            <person name="Poulain J."/>
            <person name="Ruiz F."/>
            <person name="Serrano V."/>
            <person name="Zagulski M."/>
            <person name="Dessen P."/>
            <person name="Betermier M."/>
            <person name="Weissenbach J."/>
            <person name="Scarpelli C."/>
            <person name="Schachter V."/>
            <person name="Sperling L."/>
            <person name="Meyer E."/>
            <person name="Cohen J."/>
            <person name="Wincker P."/>
        </authorList>
    </citation>
    <scope>NUCLEOTIDE SEQUENCE [LARGE SCALE GENOMIC DNA]</scope>
    <source>
        <strain evidence="1 2">Stock d4-2</strain>
    </source>
</reference>
<dbReference type="InParanoid" id="A0DR65"/>